<evidence type="ECO:0000259" key="1">
    <source>
        <dbReference type="PROSITE" id="PS50994"/>
    </source>
</evidence>
<accession>A0A8J5MYG9</accession>
<keyword evidence="3" id="KW-1185">Reference proteome</keyword>
<dbReference type="PANTHER" id="PTHR37984:SF8">
    <property type="entry name" value="CCHC-TYPE DOMAIN-CONTAINING PROTEIN"/>
    <property type="match status" value="1"/>
</dbReference>
<dbReference type="GO" id="GO:0003676">
    <property type="term" value="F:nucleic acid binding"/>
    <property type="evidence" value="ECO:0007669"/>
    <property type="project" value="InterPro"/>
</dbReference>
<reference evidence="2" key="1">
    <citation type="journal article" date="2021" name="Sci. Adv.">
        <title>The American lobster genome reveals insights on longevity, neural, and immune adaptations.</title>
        <authorList>
            <person name="Polinski J.M."/>
            <person name="Zimin A.V."/>
            <person name="Clark K.F."/>
            <person name="Kohn A.B."/>
            <person name="Sadowski N."/>
            <person name="Timp W."/>
            <person name="Ptitsyn A."/>
            <person name="Khanna P."/>
            <person name="Romanova D.Y."/>
            <person name="Williams P."/>
            <person name="Greenwood S.J."/>
            <person name="Moroz L.L."/>
            <person name="Walt D.R."/>
            <person name="Bodnar A.G."/>
        </authorList>
    </citation>
    <scope>NUCLEOTIDE SEQUENCE</scope>
    <source>
        <strain evidence="2">GMGI-L3</strain>
    </source>
</reference>
<dbReference type="InterPro" id="IPR036397">
    <property type="entry name" value="RNaseH_sf"/>
</dbReference>
<comment type="caution">
    <text evidence="2">The sequence shown here is derived from an EMBL/GenBank/DDBJ whole genome shotgun (WGS) entry which is preliminary data.</text>
</comment>
<dbReference type="Gene3D" id="3.30.420.10">
    <property type="entry name" value="Ribonuclease H-like superfamily/Ribonuclease H"/>
    <property type="match status" value="1"/>
</dbReference>
<protein>
    <recommendedName>
        <fullName evidence="1">Integrase catalytic domain-containing protein</fullName>
    </recommendedName>
</protein>
<feature type="domain" description="Integrase catalytic" evidence="1">
    <location>
        <begin position="32"/>
        <end position="137"/>
    </location>
</feature>
<dbReference type="InterPro" id="IPR012337">
    <property type="entry name" value="RNaseH-like_sf"/>
</dbReference>
<dbReference type="Pfam" id="PF00665">
    <property type="entry name" value="rve"/>
    <property type="match status" value="1"/>
</dbReference>
<dbReference type="PROSITE" id="PS50994">
    <property type="entry name" value="INTEGRASE"/>
    <property type="match status" value="1"/>
</dbReference>
<dbReference type="EMBL" id="JAHLQT010020073">
    <property type="protein sequence ID" value="KAG7168488.1"/>
    <property type="molecule type" value="Genomic_DNA"/>
</dbReference>
<dbReference type="SUPFAM" id="SSF53098">
    <property type="entry name" value="Ribonuclease H-like"/>
    <property type="match status" value="1"/>
</dbReference>
<name>A0A8J5MYG9_HOMAM</name>
<organism evidence="2 3">
    <name type="scientific">Homarus americanus</name>
    <name type="common">American lobster</name>
    <dbReference type="NCBI Taxonomy" id="6706"/>
    <lineage>
        <taxon>Eukaryota</taxon>
        <taxon>Metazoa</taxon>
        <taxon>Ecdysozoa</taxon>
        <taxon>Arthropoda</taxon>
        <taxon>Crustacea</taxon>
        <taxon>Multicrustacea</taxon>
        <taxon>Malacostraca</taxon>
        <taxon>Eumalacostraca</taxon>
        <taxon>Eucarida</taxon>
        <taxon>Decapoda</taxon>
        <taxon>Pleocyemata</taxon>
        <taxon>Astacidea</taxon>
        <taxon>Nephropoidea</taxon>
        <taxon>Nephropidae</taxon>
        <taxon>Homarus</taxon>
    </lineage>
</organism>
<dbReference type="InterPro" id="IPR050951">
    <property type="entry name" value="Retrovirus_Pol_polyprotein"/>
</dbReference>
<sequence length="137" mass="15557">MPEARKLIFCPSMCSEVKQYIESCNICASSASRQAPEPLYLHDVPDRPWKKVGTDIFTIKRRDYLVTVNSFSQFIEADNLPVSDSETFVFKLESHFARHGIPATLISDNGPQFTSKHFQQFTRAWNISHETSSPGNS</sequence>
<dbReference type="PANTHER" id="PTHR37984">
    <property type="entry name" value="PROTEIN CBG26694"/>
    <property type="match status" value="1"/>
</dbReference>
<dbReference type="Proteomes" id="UP000747542">
    <property type="component" value="Unassembled WGS sequence"/>
</dbReference>
<dbReference type="AlphaFoldDB" id="A0A8J5MYG9"/>
<gene>
    <name evidence="2" type="ORF">Hamer_G002563</name>
</gene>
<dbReference type="InterPro" id="IPR001584">
    <property type="entry name" value="Integrase_cat-core"/>
</dbReference>
<evidence type="ECO:0000313" key="3">
    <source>
        <dbReference type="Proteomes" id="UP000747542"/>
    </source>
</evidence>
<dbReference type="GO" id="GO:0015074">
    <property type="term" value="P:DNA integration"/>
    <property type="evidence" value="ECO:0007669"/>
    <property type="project" value="InterPro"/>
</dbReference>
<evidence type="ECO:0000313" key="2">
    <source>
        <dbReference type="EMBL" id="KAG7168488.1"/>
    </source>
</evidence>
<proteinExistence type="predicted"/>